<feature type="transmembrane region" description="Helical" evidence="1">
    <location>
        <begin position="190"/>
        <end position="213"/>
    </location>
</feature>
<comment type="caution">
    <text evidence="2">The sequence shown here is derived from an EMBL/GenBank/DDBJ whole genome shotgun (WGS) entry which is preliminary data.</text>
</comment>
<feature type="transmembrane region" description="Helical" evidence="1">
    <location>
        <begin position="233"/>
        <end position="253"/>
    </location>
</feature>
<feature type="transmembrane region" description="Helical" evidence="1">
    <location>
        <begin position="149"/>
        <end position="169"/>
    </location>
</feature>
<gene>
    <name evidence="2" type="ORF">DMC30DRAFT_419189</name>
</gene>
<dbReference type="EMBL" id="SOZI01000158">
    <property type="protein sequence ID" value="TNY18064.1"/>
    <property type="molecule type" value="Genomic_DNA"/>
</dbReference>
<keyword evidence="1" id="KW-1133">Transmembrane helix</keyword>
<evidence type="ECO:0000256" key="1">
    <source>
        <dbReference type="SAM" id="Phobius"/>
    </source>
</evidence>
<evidence type="ECO:0000313" key="3">
    <source>
        <dbReference type="Proteomes" id="UP000311382"/>
    </source>
</evidence>
<keyword evidence="1" id="KW-0812">Transmembrane</keyword>
<dbReference type="AlphaFoldDB" id="A0A5C5FQ50"/>
<reference evidence="2 3" key="1">
    <citation type="submission" date="2019-03" db="EMBL/GenBank/DDBJ databases">
        <title>Rhodosporidium diobovatum UCD-FST 08-225 genome sequencing, assembly, and annotation.</title>
        <authorList>
            <person name="Fakankun I.U."/>
            <person name="Fristensky B."/>
            <person name="Levin D.B."/>
        </authorList>
    </citation>
    <scope>NUCLEOTIDE SEQUENCE [LARGE SCALE GENOMIC DNA]</scope>
    <source>
        <strain evidence="2 3">UCD-FST 08-225</strain>
    </source>
</reference>
<evidence type="ECO:0000313" key="2">
    <source>
        <dbReference type="EMBL" id="TNY18064.1"/>
    </source>
</evidence>
<organism evidence="2 3">
    <name type="scientific">Rhodotorula diobovata</name>
    <dbReference type="NCBI Taxonomy" id="5288"/>
    <lineage>
        <taxon>Eukaryota</taxon>
        <taxon>Fungi</taxon>
        <taxon>Dikarya</taxon>
        <taxon>Basidiomycota</taxon>
        <taxon>Pucciniomycotina</taxon>
        <taxon>Microbotryomycetes</taxon>
        <taxon>Sporidiobolales</taxon>
        <taxon>Sporidiobolaceae</taxon>
        <taxon>Rhodotorula</taxon>
    </lineage>
</organism>
<protein>
    <submittedName>
        <fullName evidence="2">Uncharacterized protein</fullName>
    </submittedName>
</protein>
<accession>A0A5C5FQ50</accession>
<name>A0A5C5FQ50_9BASI</name>
<dbReference type="Proteomes" id="UP000311382">
    <property type="component" value="Unassembled WGS sequence"/>
</dbReference>
<sequence>MNHLYHSLSPLILLAAFLVSLLAFLAPTPILSDRVSLLEVSTNVSSSISVKRWYAEDDSVALAYSAHRFVRRAKKANASSSSAAAATTVPVTVKIGPLGACFTNLTTTHQSCMSPSFTPIFVDVYDDALKLPSSLSSTLPEQFPLTTTAIFVSLALLAVQFLAVVFSSASMHASKKLTFLDKKQPMLRKAATVCGGVGLVVGLAATGALRVQLGKAADKAGKLPGVEAKLGPGFIQLFAGLALQAVAGAFLVAEAFTSK</sequence>
<keyword evidence="1" id="KW-0472">Membrane</keyword>
<dbReference type="OrthoDB" id="2528204at2759"/>
<proteinExistence type="predicted"/>
<keyword evidence="3" id="KW-1185">Reference proteome</keyword>